<dbReference type="CDD" id="cd00042">
    <property type="entry name" value="CY"/>
    <property type="match status" value="1"/>
</dbReference>
<evidence type="ECO:0000256" key="3">
    <source>
        <dbReference type="ARBA" id="ARBA00022704"/>
    </source>
</evidence>
<keyword evidence="3" id="KW-0789">Thiol protease inhibitor</keyword>
<dbReference type="Proteomes" id="UP000694398">
    <property type="component" value="Unassembled WGS sequence"/>
</dbReference>
<evidence type="ECO:0000256" key="1">
    <source>
        <dbReference type="ARBA" id="ARBA00009403"/>
    </source>
</evidence>
<feature type="signal peptide" evidence="5">
    <location>
        <begin position="1"/>
        <end position="20"/>
    </location>
</feature>
<proteinExistence type="inferred from homology"/>
<dbReference type="OMA" id="FTIREYN"/>
<dbReference type="GeneTree" id="ENSGT00940000154755"/>
<dbReference type="GO" id="GO:0005615">
    <property type="term" value="C:extracellular space"/>
    <property type="evidence" value="ECO:0007669"/>
    <property type="project" value="TreeGrafter"/>
</dbReference>
<dbReference type="GO" id="GO:0031982">
    <property type="term" value="C:vesicle"/>
    <property type="evidence" value="ECO:0007669"/>
    <property type="project" value="TreeGrafter"/>
</dbReference>
<evidence type="ECO:0000313" key="8">
    <source>
        <dbReference type="Proteomes" id="UP000694398"/>
    </source>
</evidence>
<dbReference type="FunFam" id="3.10.450.10:FF:000004">
    <property type="entry name" value="Cystatin C"/>
    <property type="match status" value="1"/>
</dbReference>
<organism evidence="7 8">
    <name type="scientific">Chinchilla lanigera</name>
    <name type="common">Long-tailed chinchilla</name>
    <name type="synonym">Chinchilla villidera</name>
    <dbReference type="NCBI Taxonomy" id="34839"/>
    <lineage>
        <taxon>Eukaryota</taxon>
        <taxon>Metazoa</taxon>
        <taxon>Chordata</taxon>
        <taxon>Craniata</taxon>
        <taxon>Vertebrata</taxon>
        <taxon>Euteleostomi</taxon>
        <taxon>Mammalia</taxon>
        <taxon>Eutheria</taxon>
        <taxon>Euarchontoglires</taxon>
        <taxon>Glires</taxon>
        <taxon>Rodentia</taxon>
        <taxon>Hystricomorpha</taxon>
        <taxon>Chinchillidae</taxon>
        <taxon>Chinchilla</taxon>
    </lineage>
</organism>
<accession>A0A8C2VTK9</accession>
<dbReference type="SUPFAM" id="SSF54403">
    <property type="entry name" value="Cystatin/monellin"/>
    <property type="match status" value="1"/>
</dbReference>
<dbReference type="Pfam" id="PF00031">
    <property type="entry name" value="Cystatin"/>
    <property type="match status" value="1"/>
</dbReference>
<keyword evidence="8" id="KW-1185">Reference proteome</keyword>
<feature type="domain" description="Cystatin" evidence="6">
    <location>
        <begin position="34"/>
        <end position="140"/>
    </location>
</feature>
<dbReference type="InterPro" id="IPR046350">
    <property type="entry name" value="Cystatin_sf"/>
</dbReference>
<keyword evidence="4" id="KW-1015">Disulfide bond</keyword>
<evidence type="ECO:0000256" key="5">
    <source>
        <dbReference type="SAM" id="SignalP"/>
    </source>
</evidence>
<dbReference type="AlphaFoldDB" id="A0A8C2VTK9"/>
<feature type="chain" id="PRO_5034828217" description="Cystatin domain-containing protein" evidence="5">
    <location>
        <begin position="21"/>
        <end position="142"/>
    </location>
</feature>
<reference evidence="7" key="1">
    <citation type="submission" date="2025-08" db="UniProtKB">
        <authorList>
            <consortium name="Ensembl"/>
        </authorList>
    </citation>
    <scope>IDENTIFICATION</scope>
</reference>
<evidence type="ECO:0000313" key="7">
    <source>
        <dbReference type="Ensembl" id="ENSCLAP00000018157.1"/>
    </source>
</evidence>
<sequence length="142" mass="15807">MASSLRVPLLLLAAVVLDLAMTPMALEFHQKSPHLPGGLQDVDINDKGVQQAVDFALREYNNDNKDLNLSRLVQVVRAREQVVGGMNYYLDLEIGRTTCAKDQPTQDDCPFSGELTQLCSFVVYDRAWDDYMAVISATCHTT</sequence>
<evidence type="ECO:0000256" key="2">
    <source>
        <dbReference type="ARBA" id="ARBA00022690"/>
    </source>
</evidence>
<comment type="similarity">
    <text evidence="1">Belongs to the cystatin family.</text>
</comment>
<keyword evidence="2" id="KW-0646">Protease inhibitor</keyword>
<dbReference type="PROSITE" id="PS00287">
    <property type="entry name" value="CYSTATIN"/>
    <property type="match status" value="1"/>
</dbReference>
<evidence type="ECO:0000256" key="4">
    <source>
        <dbReference type="ARBA" id="ARBA00023157"/>
    </source>
</evidence>
<dbReference type="GO" id="GO:0004869">
    <property type="term" value="F:cysteine-type endopeptidase inhibitor activity"/>
    <property type="evidence" value="ECO:0007669"/>
    <property type="project" value="UniProtKB-KW"/>
</dbReference>
<dbReference type="PANTHER" id="PTHR46186:SF2">
    <property type="entry name" value="CYSTATIN"/>
    <property type="match status" value="1"/>
</dbReference>
<dbReference type="Ensembl" id="ENSCLAT00000018336.1">
    <property type="protein sequence ID" value="ENSCLAP00000018157.1"/>
    <property type="gene ID" value="ENSCLAG00000012454.1"/>
</dbReference>
<reference evidence="7" key="2">
    <citation type="submission" date="2025-09" db="UniProtKB">
        <authorList>
            <consortium name="Ensembl"/>
        </authorList>
    </citation>
    <scope>IDENTIFICATION</scope>
</reference>
<dbReference type="InterPro" id="IPR018073">
    <property type="entry name" value="Prot_inh_cystat_CS"/>
</dbReference>
<dbReference type="Gene3D" id="3.10.450.10">
    <property type="match status" value="1"/>
</dbReference>
<dbReference type="GO" id="GO:0005737">
    <property type="term" value="C:cytoplasm"/>
    <property type="evidence" value="ECO:0007669"/>
    <property type="project" value="TreeGrafter"/>
</dbReference>
<dbReference type="SMART" id="SM00043">
    <property type="entry name" value="CY"/>
    <property type="match status" value="1"/>
</dbReference>
<protein>
    <recommendedName>
        <fullName evidence="6">Cystatin domain-containing protein</fullName>
    </recommendedName>
</protein>
<evidence type="ECO:0000259" key="6">
    <source>
        <dbReference type="SMART" id="SM00043"/>
    </source>
</evidence>
<dbReference type="PANTHER" id="PTHR46186">
    <property type="entry name" value="CYSTATIN"/>
    <property type="match status" value="1"/>
</dbReference>
<name>A0A8C2VTK9_CHILA</name>
<dbReference type="InterPro" id="IPR000010">
    <property type="entry name" value="Cystatin_dom"/>
</dbReference>
<keyword evidence="5" id="KW-0732">Signal</keyword>